<dbReference type="SUPFAM" id="SSF53756">
    <property type="entry name" value="UDP-Glycosyltransferase/glycogen phosphorylase"/>
    <property type="match status" value="1"/>
</dbReference>
<dbReference type="EMBL" id="BMJE01000009">
    <property type="protein sequence ID" value="GGB86137.1"/>
    <property type="molecule type" value="Genomic_DNA"/>
</dbReference>
<name>A0ABQ1K7M3_9FLAO</name>
<keyword evidence="3" id="KW-0808">Transferase</keyword>
<organism evidence="3 4">
    <name type="scientific">Flavobacterium suaedae</name>
    <dbReference type="NCBI Taxonomy" id="1767027"/>
    <lineage>
        <taxon>Bacteria</taxon>
        <taxon>Pseudomonadati</taxon>
        <taxon>Bacteroidota</taxon>
        <taxon>Flavobacteriia</taxon>
        <taxon>Flavobacteriales</taxon>
        <taxon>Flavobacteriaceae</taxon>
        <taxon>Flavobacterium</taxon>
    </lineage>
</organism>
<dbReference type="PANTHER" id="PTHR12526:SF630">
    <property type="entry name" value="GLYCOSYLTRANSFERASE"/>
    <property type="match status" value="1"/>
</dbReference>
<dbReference type="RefSeq" id="WP_188621922.1">
    <property type="nucleotide sequence ID" value="NZ_BMJE01000009.1"/>
</dbReference>
<gene>
    <name evidence="3" type="ORF">GCM10007424_27740</name>
</gene>
<reference evidence="4" key="1">
    <citation type="journal article" date="2019" name="Int. J. Syst. Evol. Microbiol.">
        <title>The Global Catalogue of Microorganisms (GCM) 10K type strain sequencing project: providing services to taxonomists for standard genome sequencing and annotation.</title>
        <authorList>
            <consortium name="The Broad Institute Genomics Platform"/>
            <consortium name="The Broad Institute Genome Sequencing Center for Infectious Disease"/>
            <person name="Wu L."/>
            <person name="Ma J."/>
        </authorList>
    </citation>
    <scope>NUCLEOTIDE SEQUENCE [LARGE SCALE GENOMIC DNA]</scope>
    <source>
        <strain evidence="4">CGMCC 1.15461</strain>
    </source>
</reference>
<accession>A0ABQ1K7M3</accession>
<dbReference type="Gene3D" id="3.40.50.2000">
    <property type="entry name" value="Glycogen Phosphorylase B"/>
    <property type="match status" value="2"/>
</dbReference>
<dbReference type="Proteomes" id="UP000615760">
    <property type="component" value="Unassembled WGS sequence"/>
</dbReference>
<keyword evidence="4" id="KW-1185">Reference proteome</keyword>
<dbReference type="PANTHER" id="PTHR12526">
    <property type="entry name" value="GLYCOSYLTRANSFERASE"/>
    <property type="match status" value="1"/>
</dbReference>
<feature type="domain" description="Glycosyl transferase family 1" evidence="1">
    <location>
        <begin position="176"/>
        <end position="342"/>
    </location>
</feature>
<evidence type="ECO:0000313" key="4">
    <source>
        <dbReference type="Proteomes" id="UP000615760"/>
    </source>
</evidence>
<dbReference type="GO" id="GO:0016740">
    <property type="term" value="F:transferase activity"/>
    <property type="evidence" value="ECO:0007669"/>
    <property type="project" value="UniProtKB-KW"/>
</dbReference>
<dbReference type="InterPro" id="IPR001296">
    <property type="entry name" value="Glyco_trans_1"/>
</dbReference>
<proteinExistence type="predicted"/>
<dbReference type="InterPro" id="IPR028098">
    <property type="entry name" value="Glyco_trans_4-like_N"/>
</dbReference>
<dbReference type="Pfam" id="PF13439">
    <property type="entry name" value="Glyco_transf_4"/>
    <property type="match status" value="1"/>
</dbReference>
<evidence type="ECO:0000259" key="1">
    <source>
        <dbReference type="Pfam" id="PF00534"/>
    </source>
</evidence>
<protein>
    <submittedName>
        <fullName evidence="3">Glycosyl transferase group 1</fullName>
    </submittedName>
</protein>
<evidence type="ECO:0000259" key="2">
    <source>
        <dbReference type="Pfam" id="PF13439"/>
    </source>
</evidence>
<feature type="domain" description="Glycosyltransferase subfamily 4-like N-terminal" evidence="2">
    <location>
        <begin position="12"/>
        <end position="164"/>
    </location>
</feature>
<comment type="caution">
    <text evidence="3">The sequence shown here is derived from an EMBL/GenBank/DDBJ whole genome shotgun (WGS) entry which is preliminary data.</text>
</comment>
<dbReference type="Pfam" id="PF00534">
    <property type="entry name" value="Glycos_transf_1"/>
    <property type="match status" value="1"/>
</dbReference>
<dbReference type="CDD" id="cd03801">
    <property type="entry name" value="GT4_PimA-like"/>
    <property type="match status" value="1"/>
</dbReference>
<evidence type="ECO:0000313" key="3">
    <source>
        <dbReference type="EMBL" id="GGB86137.1"/>
    </source>
</evidence>
<sequence length="370" mass="41275">MKVLHVSGARGWGGNEQQLIDYIPELEKLGTSHVVFGVKDSVLHNKCKDLGIAFIEAKKHKLNKFANYLYLKEVVKGVKPDVIHLHTSDSLTVYTIADLLTRLKTKAVFSKKGMGSRSSLLSKYKYNYKNLAAIICVSKRVQEEFSAILDEATKKKTIVIHDCVSPKILNTTDKGEDIKTKFNIPDNAFIIGNIANHTAAKDHFTLIETADYLINTLNKKDAYFVQIGEYTKLTDELKELVKQKGLENRIFFTGRIPEAYKFNHQFDVFVMTSQREGGPTSVLEAMLLGVPTVSTNVGVMPEVIENGVNGFICPVKDYKTIAESLSKLTDNAQLRENFSAKGSAVIKEGFMAEKLAPQTLKVYKAAAQFK</sequence>